<dbReference type="EMBL" id="JADWOX010000001">
    <property type="protein sequence ID" value="MBI1682296.1"/>
    <property type="molecule type" value="Genomic_DNA"/>
</dbReference>
<dbReference type="PANTHER" id="PTHR43656:SF2">
    <property type="entry name" value="BINDING OXIDOREDUCTASE, PUTATIVE (AFU_ORTHOLOGUE AFUA_2G08260)-RELATED"/>
    <property type="match status" value="1"/>
</dbReference>
<keyword evidence="1" id="KW-0285">Flavoprotein</keyword>
<evidence type="ECO:0000313" key="5">
    <source>
        <dbReference type="Proteomes" id="UP000639859"/>
    </source>
</evidence>
<dbReference type="InterPro" id="IPR001155">
    <property type="entry name" value="OxRdtase_FMN_N"/>
</dbReference>
<dbReference type="Proteomes" id="UP000639859">
    <property type="component" value="Unassembled WGS sequence"/>
</dbReference>
<proteinExistence type="predicted"/>
<organism evidence="4 5">
    <name type="scientific">Caulobacter hibisci</name>
    <dbReference type="NCBI Taxonomy" id="2035993"/>
    <lineage>
        <taxon>Bacteria</taxon>
        <taxon>Pseudomonadati</taxon>
        <taxon>Pseudomonadota</taxon>
        <taxon>Alphaproteobacteria</taxon>
        <taxon>Caulobacterales</taxon>
        <taxon>Caulobacteraceae</taxon>
        <taxon>Caulobacter</taxon>
    </lineage>
</organism>
<dbReference type="InterPro" id="IPR013785">
    <property type="entry name" value="Aldolase_TIM"/>
</dbReference>
<keyword evidence="2" id="KW-0560">Oxidoreductase</keyword>
<accession>A0ABS0SSH0</accession>
<dbReference type="RefSeq" id="WP_198574254.1">
    <property type="nucleotide sequence ID" value="NZ_JADWOX010000001.1"/>
</dbReference>
<comment type="caution">
    <text evidence="4">The sequence shown here is derived from an EMBL/GenBank/DDBJ whole genome shotgun (WGS) entry which is preliminary data.</text>
</comment>
<dbReference type="InterPro" id="IPR051799">
    <property type="entry name" value="NADH_flavin_oxidoreductase"/>
</dbReference>
<name>A0ABS0SSH0_9CAUL</name>
<protein>
    <submittedName>
        <fullName evidence="4">NADH:flavin oxidoreductase</fullName>
    </submittedName>
</protein>
<gene>
    <name evidence="4" type="ORF">I4Q42_01290</name>
</gene>
<dbReference type="Pfam" id="PF00724">
    <property type="entry name" value="Oxidored_FMN"/>
    <property type="match status" value="1"/>
</dbReference>
<reference evidence="4 5" key="1">
    <citation type="submission" date="2020-11" db="EMBL/GenBank/DDBJ databases">
        <title>genome sequence of strain KACC 18849.</title>
        <authorList>
            <person name="Gao J."/>
            <person name="Zhang X."/>
        </authorList>
    </citation>
    <scope>NUCLEOTIDE SEQUENCE [LARGE SCALE GENOMIC DNA]</scope>
    <source>
        <strain evidence="4 5">KACC 18849</strain>
    </source>
</reference>
<keyword evidence="5" id="KW-1185">Reference proteome</keyword>
<dbReference type="PANTHER" id="PTHR43656">
    <property type="entry name" value="BINDING OXIDOREDUCTASE, PUTATIVE (AFU_ORTHOLOGUE AFUA_2G08260)-RELATED"/>
    <property type="match status" value="1"/>
</dbReference>
<dbReference type="SUPFAM" id="SSF51395">
    <property type="entry name" value="FMN-linked oxidoreductases"/>
    <property type="match status" value="1"/>
</dbReference>
<evidence type="ECO:0000256" key="2">
    <source>
        <dbReference type="ARBA" id="ARBA00023002"/>
    </source>
</evidence>
<sequence>MTDVLPPRAAGPIIRTPADAAAAGDPIFQPLHFRNLTVKNRIFRSNISGIFDNQDGSLTQTRINWESKFAKGGVGAIISSYVPVLMEGRIIAGYATVHRDEFIPLWAKLGEAIHSFDAKYIMQLSHSGRQMDLPGVHNQMRPSLTSTSNRETLHGFLCRAMTKGDIEHTIEAFAAGAWRAREAGLDGVELHAANGYLFTQFLSSGINDRTDEYGGALQNRARFLLDVISAIRSRVGRDFHLQVKLSAIDRNNVIPWEKKGNTLADTVQVAKWVEAAGADAIHVSSGSLFPHPLNPPGDLPIDILAVTYDAMISSGVYGFRNFLLFRYPLLRPIFHWIWFRMKKGHPIEGVSLEEARAIKAAVNVPVLCTGGFQTASFVRDAISEGVVDGVSIARSLMANKDLVQQWAAGADLPERPCTYCNKCLANAPKNPMGCYEEARFPSREAMIDEIMSVYKPRPDMRIPLAGEL</sequence>
<evidence type="ECO:0000256" key="1">
    <source>
        <dbReference type="ARBA" id="ARBA00022630"/>
    </source>
</evidence>
<feature type="domain" description="NADH:flavin oxidoreductase/NADH oxidase N-terminal" evidence="3">
    <location>
        <begin position="27"/>
        <end position="288"/>
    </location>
</feature>
<evidence type="ECO:0000259" key="3">
    <source>
        <dbReference type="Pfam" id="PF00724"/>
    </source>
</evidence>
<evidence type="ECO:0000313" key="4">
    <source>
        <dbReference type="EMBL" id="MBI1682296.1"/>
    </source>
</evidence>
<dbReference type="CDD" id="cd02803">
    <property type="entry name" value="OYE_like_FMN_family"/>
    <property type="match status" value="1"/>
</dbReference>
<dbReference type="Gene3D" id="3.20.20.70">
    <property type="entry name" value="Aldolase class I"/>
    <property type="match status" value="1"/>
</dbReference>